<comment type="subcellular location">
    <subcellularLocation>
        <location evidence="1">Nucleus</location>
    </subcellularLocation>
</comment>
<dbReference type="Pfam" id="PF00096">
    <property type="entry name" value="zf-C2H2"/>
    <property type="match status" value="1"/>
</dbReference>
<dbReference type="GO" id="GO:0000785">
    <property type="term" value="C:chromatin"/>
    <property type="evidence" value="ECO:0007669"/>
    <property type="project" value="TreeGrafter"/>
</dbReference>
<evidence type="ECO:0000256" key="4">
    <source>
        <dbReference type="ARBA" id="ARBA00022771"/>
    </source>
</evidence>
<dbReference type="PANTHER" id="PTHR40626">
    <property type="entry name" value="MIP31509P"/>
    <property type="match status" value="1"/>
</dbReference>
<dbReference type="InterPro" id="IPR007219">
    <property type="entry name" value="XnlR_reg_dom"/>
</dbReference>
<proteinExistence type="predicted"/>
<dbReference type="VEuPathDB" id="FungiDB:CLCR_09771"/>
<dbReference type="InterPro" id="IPR051059">
    <property type="entry name" value="VerF-like"/>
</dbReference>
<dbReference type="InterPro" id="IPR036236">
    <property type="entry name" value="Znf_C2H2_sf"/>
</dbReference>
<dbReference type="InterPro" id="IPR013087">
    <property type="entry name" value="Znf_C2H2_type"/>
</dbReference>
<evidence type="ECO:0000313" key="9">
    <source>
        <dbReference type="EMBL" id="OCT53236.1"/>
    </source>
</evidence>
<evidence type="ECO:0000256" key="1">
    <source>
        <dbReference type="ARBA" id="ARBA00004123"/>
    </source>
</evidence>
<keyword evidence="6" id="KW-0539">Nucleus</keyword>
<dbReference type="GO" id="GO:0005634">
    <property type="term" value="C:nucleus"/>
    <property type="evidence" value="ECO:0007669"/>
    <property type="project" value="UniProtKB-SubCell"/>
</dbReference>
<dbReference type="SMART" id="SM00355">
    <property type="entry name" value="ZnF_C2H2"/>
    <property type="match status" value="2"/>
</dbReference>
<name>A0A1C1CXN7_9EURO</name>
<keyword evidence="3" id="KW-0677">Repeat</keyword>
<keyword evidence="4 7" id="KW-0863">Zinc-finger</keyword>
<dbReference type="GO" id="GO:0000978">
    <property type="term" value="F:RNA polymerase II cis-regulatory region sequence-specific DNA binding"/>
    <property type="evidence" value="ECO:0007669"/>
    <property type="project" value="InterPro"/>
</dbReference>
<sequence>MSATSSSSRSSRPRRPQCHECFRSFSRLDHLKRHQLNHEAPKYECRSPGCGLRFHRRDALNRHAALHGPREPSHPPSADGASTSMDAVGEVWDSVLGDTDLDLFGWNLSRAPTDNYFMLDSLDSEVVVVNDDLPQDSGTDAAALDACILSFKHHDLPRLPCIPARQQNHPREIQYSMAALGALHIDEYKCLARNLHDKAVRALETSASDLSRLQSQLLSIEFAIWSRDEDRRRWAIGEISKAAFHVKQYLKDLPEYEIREDREEWFQKETYKRTIFGLYVTCTLASNFLDISVPLSSQHVRLPLPCEADVWEASSEQEWEHAVRKKPAEANFQEAIHTLLKADVWHDCGLETASTFSQCICLCALLETMWLERRLPTNYVTARDWHDQNMSAFSRQRNILQALDMCRSLWWTSTELLWHETASAHPQVENILLLQYLFVSLNDGEVRRAENPQNYHAALQAAAEVFASCSKADFLKVSKTCRATISRPGRHCAVHCARLLRKWADHIDTSGPQQILEREDSMIQLQVCQAVKRGRRQGIMVDSNPDKLTPAVTHMWSMMLGGEDWI</sequence>
<evidence type="ECO:0000259" key="8">
    <source>
        <dbReference type="PROSITE" id="PS50157"/>
    </source>
</evidence>
<reference evidence="10" key="1">
    <citation type="submission" date="2015-07" db="EMBL/GenBank/DDBJ databases">
        <authorList>
            <person name="Teixeira M.M."/>
            <person name="Souza R.C."/>
            <person name="Almeida L.G."/>
            <person name="Vicente V.A."/>
            <person name="de Hoog S."/>
            <person name="Bocca A.L."/>
            <person name="de Almeida S.R."/>
            <person name="Vasconcelos A.T."/>
            <person name="Felipe M.S."/>
        </authorList>
    </citation>
    <scope>NUCLEOTIDE SEQUENCE [LARGE SCALE GENOMIC DNA]</scope>
    <source>
        <strain evidence="10">KSF</strain>
    </source>
</reference>
<dbReference type="GO" id="GO:0006351">
    <property type="term" value="P:DNA-templated transcription"/>
    <property type="evidence" value="ECO:0007669"/>
    <property type="project" value="InterPro"/>
</dbReference>
<dbReference type="VEuPathDB" id="FungiDB:G647_00197"/>
<dbReference type="Gene3D" id="3.30.160.60">
    <property type="entry name" value="Classic Zinc Finger"/>
    <property type="match status" value="1"/>
</dbReference>
<protein>
    <recommendedName>
        <fullName evidence="8">C2H2-type domain-containing protein</fullName>
    </recommendedName>
</protein>
<dbReference type="GO" id="GO:0000981">
    <property type="term" value="F:DNA-binding transcription factor activity, RNA polymerase II-specific"/>
    <property type="evidence" value="ECO:0007669"/>
    <property type="project" value="InterPro"/>
</dbReference>
<comment type="caution">
    <text evidence="9">The sequence shown here is derived from an EMBL/GenBank/DDBJ whole genome shotgun (WGS) entry which is preliminary data.</text>
</comment>
<dbReference type="GO" id="GO:0008270">
    <property type="term" value="F:zinc ion binding"/>
    <property type="evidence" value="ECO:0007669"/>
    <property type="project" value="UniProtKB-KW"/>
</dbReference>
<feature type="domain" description="C2H2-type" evidence="8">
    <location>
        <begin position="16"/>
        <end position="43"/>
    </location>
</feature>
<evidence type="ECO:0000256" key="5">
    <source>
        <dbReference type="ARBA" id="ARBA00022833"/>
    </source>
</evidence>
<keyword evidence="5" id="KW-0862">Zinc</keyword>
<evidence type="ECO:0000256" key="6">
    <source>
        <dbReference type="ARBA" id="ARBA00023242"/>
    </source>
</evidence>
<dbReference type="STRING" id="86049.A0A1C1CXN7"/>
<dbReference type="Pfam" id="PF04082">
    <property type="entry name" value="Fungal_trans"/>
    <property type="match status" value="1"/>
</dbReference>
<keyword evidence="2" id="KW-0479">Metal-binding</keyword>
<dbReference type="PROSITE" id="PS00028">
    <property type="entry name" value="ZINC_FINGER_C2H2_1"/>
    <property type="match status" value="2"/>
</dbReference>
<dbReference type="PROSITE" id="PS50157">
    <property type="entry name" value="ZINC_FINGER_C2H2_2"/>
    <property type="match status" value="2"/>
</dbReference>
<accession>A0A1C1CXN7</accession>
<gene>
    <name evidence="9" type="ORF">CLCR_09771</name>
</gene>
<dbReference type="Proteomes" id="UP000094526">
    <property type="component" value="Unassembled WGS sequence"/>
</dbReference>
<dbReference type="PANTHER" id="PTHR40626:SF11">
    <property type="entry name" value="ZINC FINGER PROTEIN YPR022C"/>
    <property type="match status" value="1"/>
</dbReference>
<feature type="domain" description="C2H2-type" evidence="8">
    <location>
        <begin position="43"/>
        <end position="72"/>
    </location>
</feature>
<dbReference type="OrthoDB" id="6077919at2759"/>
<evidence type="ECO:0000256" key="2">
    <source>
        <dbReference type="ARBA" id="ARBA00022723"/>
    </source>
</evidence>
<keyword evidence="10" id="KW-1185">Reference proteome</keyword>
<organism evidence="9 10">
    <name type="scientific">Cladophialophora carrionii</name>
    <dbReference type="NCBI Taxonomy" id="86049"/>
    <lineage>
        <taxon>Eukaryota</taxon>
        <taxon>Fungi</taxon>
        <taxon>Dikarya</taxon>
        <taxon>Ascomycota</taxon>
        <taxon>Pezizomycotina</taxon>
        <taxon>Eurotiomycetes</taxon>
        <taxon>Chaetothyriomycetidae</taxon>
        <taxon>Chaetothyriales</taxon>
        <taxon>Herpotrichiellaceae</taxon>
        <taxon>Cladophialophora</taxon>
    </lineage>
</organism>
<evidence type="ECO:0000313" key="10">
    <source>
        <dbReference type="Proteomes" id="UP000094526"/>
    </source>
</evidence>
<evidence type="ECO:0000256" key="3">
    <source>
        <dbReference type="ARBA" id="ARBA00022737"/>
    </source>
</evidence>
<dbReference type="AlphaFoldDB" id="A0A1C1CXN7"/>
<dbReference type="SUPFAM" id="SSF57667">
    <property type="entry name" value="beta-beta-alpha zinc fingers"/>
    <property type="match status" value="1"/>
</dbReference>
<evidence type="ECO:0000256" key="7">
    <source>
        <dbReference type="PROSITE-ProRule" id="PRU00042"/>
    </source>
</evidence>
<dbReference type="EMBL" id="LGRB01000008">
    <property type="protein sequence ID" value="OCT53236.1"/>
    <property type="molecule type" value="Genomic_DNA"/>
</dbReference>